<name>A0A152A537_TIELA</name>
<proteinExistence type="predicted"/>
<dbReference type="InParanoid" id="A0A152A537"/>
<dbReference type="AlphaFoldDB" id="A0A152A537"/>
<comment type="caution">
    <text evidence="1">The sequence shown here is derived from an EMBL/GenBank/DDBJ whole genome shotgun (WGS) entry which is preliminary data.</text>
</comment>
<evidence type="ECO:0000313" key="2">
    <source>
        <dbReference type="Proteomes" id="UP000076078"/>
    </source>
</evidence>
<sequence>MLICKEWNEKVIPTLDYPRLYLRNNNSISLIVRFIIRGIRFPFISIWYPELSEDKNNLIFDNTNYPNLIPYITHLNTSQFELKISDTQYQSLSWLSINLTIPSQLNNLDNLLESINSPKLKTLEVTLPHGSNLEKLHSLKRLTLEQLIIKSPTYNSTYLAKNLSVYILDIKNSLDRLSLTNTRVNVTELEKIISSTYLRSFSFSGLITGTQSENSALSLDTLFSILKTNQQIQQFHLTSMCCEVSKHIILQLLNENRFIIYLNLDVNVKLDAKNPIALGYTFINNTLMSLQTSNRIMIDILNQHWKSSSLKSLRYTTILRHEYHFEFSKYQTIDKLYLSLGDHNQIEKVFNGIVKNLHNLKKLSLILSFRETNGDHLPDFYDQIMSLTSSQNLHKLSLHGINIPTFQLI</sequence>
<evidence type="ECO:0000313" key="1">
    <source>
        <dbReference type="EMBL" id="KYR01175.1"/>
    </source>
</evidence>
<organism evidence="1 2">
    <name type="scientific">Tieghemostelium lacteum</name>
    <name type="common">Slime mold</name>
    <name type="synonym">Dictyostelium lacteum</name>
    <dbReference type="NCBI Taxonomy" id="361077"/>
    <lineage>
        <taxon>Eukaryota</taxon>
        <taxon>Amoebozoa</taxon>
        <taxon>Evosea</taxon>
        <taxon>Eumycetozoa</taxon>
        <taxon>Dictyostelia</taxon>
        <taxon>Dictyosteliales</taxon>
        <taxon>Raperosteliaceae</taxon>
        <taxon>Tieghemostelium</taxon>
    </lineage>
</organism>
<accession>A0A152A537</accession>
<dbReference type="EMBL" id="LODT01000011">
    <property type="protein sequence ID" value="KYR01175.1"/>
    <property type="molecule type" value="Genomic_DNA"/>
</dbReference>
<reference evidence="1 2" key="1">
    <citation type="submission" date="2015-12" db="EMBL/GenBank/DDBJ databases">
        <title>Dictyostelia acquired genes for synthesis and detection of signals that induce cell-type specialization by lateral gene transfer from prokaryotes.</title>
        <authorList>
            <person name="Gloeckner G."/>
            <person name="Schaap P."/>
        </authorList>
    </citation>
    <scope>NUCLEOTIDE SEQUENCE [LARGE SCALE GENOMIC DNA]</scope>
    <source>
        <strain evidence="1 2">TK</strain>
    </source>
</reference>
<keyword evidence="2" id="KW-1185">Reference proteome</keyword>
<dbReference type="Proteomes" id="UP000076078">
    <property type="component" value="Unassembled WGS sequence"/>
</dbReference>
<gene>
    <name evidence="1" type="ORF">DLAC_02284</name>
</gene>
<protein>
    <submittedName>
        <fullName evidence="1">Uncharacterized protein</fullName>
    </submittedName>
</protein>